<reference evidence="1" key="1">
    <citation type="submission" date="2015-11" db="EMBL/GenBank/DDBJ databases">
        <title>De novo transcriptome assembly of four potential Pierce s Disease insect vectors from Arizona vineyards.</title>
        <authorList>
            <person name="Tassone E.E."/>
        </authorList>
    </citation>
    <scope>NUCLEOTIDE SEQUENCE</scope>
</reference>
<protein>
    <recommendedName>
        <fullName evidence="2">Endonuclease/exonuclease/phosphatase domain-containing protein</fullName>
    </recommendedName>
</protein>
<gene>
    <name evidence="1" type="ORF">g.34555</name>
</gene>
<accession>A0A1B6JUE8</accession>
<sequence>MLSQVIEQTQPHKSNRVLVGDINIDCLKVHKSKNRLEETPAAYNNINRLNLPPTRIIFYSASSIDSVSTNFPIESLRVHELYTGVSDHKEQFCVMYWLLLLSNLYR</sequence>
<evidence type="ECO:0000313" key="1">
    <source>
        <dbReference type="EMBL" id="JAT02524.1"/>
    </source>
</evidence>
<name>A0A1B6JUE8_9HEMI</name>
<evidence type="ECO:0008006" key="2">
    <source>
        <dbReference type="Google" id="ProtNLM"/>
    </source>
</evidence>
<dbReference type="AlphaFoldDB" id="A0A1B6JUE8"/>
<proteinExistence type="predicted"/>
<dbReference type="EMBL" id="GECU01005183">
    <property type="protein sequence ID" value="JAT02524.1"/>
    <property type="molecule type" value="Transcribed_RNA"/>
</dbReference>
<organism evidence="1">
    <name type="scientific">Homalodisca liturata</name>
    <dbReference type="NCBI Taxonomy" id="320908"/>
    <lineage>
        <taxon>Eukaryota</taxon>
        <taxon>Metazoa</taxon>
        <taxon>Ecdysozoa</taxon>
        <taxon>Arthropoda</taxon>
        <taxon>Hexapoda</taxon>
        <taxon>Insecta</taxon>
        <taxon>Pterygota</taxon>
        <taxon>Neoptera</taxon>
        <taxon>Paraneoptera</taxon>
        <taxon>Hemiptera</taxon>
        <taxon>Auchenorrhyncha</taxon>
        <taxon>Membracoidea</taxon>
        <taxon>Cicadellidae</taxon>
        <taxon>Cicadellinae</taxon>
        <taxon>Proconiini</taxon>
        <taxon>Homalodisca</taxon>
    </lineage>
</organism>